<evidence type="ECO:0000256" key="2">
    <source>
        <dbReference type="SAM" id="Phobius"/>
    </source>
</evidence>
<keyword evidence="2" id="KW-0812">Transmembrane</keyword>
<proteinExistence type="predicted"/>
<evidence type="ECO:0000313" key="3">
    <source>
        <dbReference type="EMBL" id="TNV88252.1"/>
    </source>
</evidence>
<dbReference type="EMBL" id="RRYP01000007">
    <property type="protein sequence ID" value="TNV88252.1"/>
    <property type="molecule type" value="Genomic_DNA"/>
</dbReference>
<evidence type="ECO:0000313" key="4">
    <source>
        <dbReference type="Proteomes" id="UP000785679"/>
    </source>
</evidence>
<dbReference type="Proteomes" id="UP000785679">
    <property type="component" value="Unassembled WGS sequence"/>
</dbReference>
<gene>
    <name evidence="3" type="ORF">FGO68_gene11479</name>
</gene>
<comment type="caution">
    <text evidence="3">The sequence shown here is derived from an EMBL/GenBank/DDBJ whole genome shotgun (WGS) entry which is preliminary data.</text>
</comment>
<reference evidence="3" key="1">
    <citation type="submission" date="2019-06" db="EMBL/GenBank/DDBJ databases">
        <authorList>
            <person name="Zheng W."/>
        </authorList>
    </citation>
    <scope>NUCLEOTIDE SEQUENCE</scope>
    <source>
        <strain evidence="3">QDHG01</strain>
    </source>
</reference>
<feature type="compositionally biased region" description="Polar residues" evidence="1">
    <location>
        <begin position="135"/>
        <end position="147"/>
    </location>
</feature>
<sequence length="297" mass="34836">MQTPAQNRLRLFNEFLVTMYLIPLILLTDQIDDNTVKMQSSWVLIGIYTISITINVSIFIATTMKNVSRKTKIGHYMIKLFNTKRIQKEDMLYKEVEEVSRKKQLHYNEQKTNKENNSSPARARKNMKVKEKRSQAQQIPSKNQPSELKSHSEPQQKASKHNQKVLQFDKTKIKGKLTSMKLIQDYESEKLNGGSNELNEKEEQKQIQASEQLKTPIQNQNYKNIIHKEIKVVQFQIQASQPAQHGDTTSLNISESQITEQDAQPVYKIPTAEEMLQKRKREYREAYDAYHFKHNYF</sequence>
<keyword evidence="2" id="KW-1133">Transmembrane helix</keyword>
<keyword evidence="4" id="KW-1185">Reference proteome</keyword>
<name>A0A8J8P520_HALGN</name>
<accession>A0A8J8P520</accession>
<evidence type="ECO:0000256" key="1">
    <source>
        <dbReference type="SAM" id="MobiDB-lite"/>
    </source>
</evidence>
<dbReference type="AlphaFoldDB" id="A0A8J8P520"/>
<organism evidence="3 4">
    <name type="scientific">Halteria grandinella</name>
    <dbReference type="NCBI Taxonomy" id="5974"/>
    <lineage>
        <taxon>Eukaryota</taxon>
        <taxon>Sar</taxon>
        <taxon>Alveolata</taxon>
        <taxon>Ciliophora</taxon>
        <taxon>Intramacronucleata</taxon>
        <taxon>Spirotrichea</taxon>
        <taxon>Stichotrichia</taxon>
        <taxon>Sporadotrichida</taxon>
        <taxon>Halteriidae</taxon>
        <taxon>Halteria</taxon>
    </lineage>
</organism>
<feature type="transmembrane region" description="Helical" evidence="2">
    <location>
        <begin position="12"/>
        <end position="28"/>
    </location>
</feature>
<keyword evidence="2" id="KW-0472">Membrane</keyword>
<feature type="region of interest" description="Disordered" evidence="1">
    <location>
        <begin position="103"/>
        <end position="164"/>
    </location>
</feature>
<feature type="transmembrane region" description="Helical" evidence="2">
    <location>
        <begin position="40"/>
        <end position="62"/>
    </location>
</feature>
<feature type="compositionally biased region" description="Basic and acidic residues" evidence="1">
    <location>
        <begin position="103"/>
        <end position="114"/>
    </location>
</feature>
<protein>
    <submittedName>
        <fullName evidence="3">Uncharacterized protein</fullName>
    </submittedName>
</protein>